<gene>
    <name evidence="2" type="ORF">EOI86_15640</name>
</gene>
<comment type="caution">
    <text evidence="2">The sequence shown here is derived from an EMBL/GenBank/DDBJ whole genome shotgun (WGS) entry which is preliminary data.</text>
</comment>
<name>A0A3S2Z9A1_9PROT</name>
<proteinExistence type="predicted"/>
<dbReference type="InterPro" id="IPR003848">
    <property type="entry name" value="DUF218"/>
</dbReference>
<dbReference type="RefSeq" id="WP_127766089.1">
    <property type="nucleotide sequence ID" value="NZ_SADE01000002.1"/>
</dbReference>
<evidence type="ECO:0000313" key="2">
    <source>
        <dbReference type="EMBL" id="RVU36613.1"/>
    </source>
</evidence>
<evidence type="ECO:0000313" key="3">
    <source>
        <dbReference type="Proteomes" id="UP000287447"/>
    </source>
</evidence>
<accession>A0A3S2Z9A1</accession>
<dbReference type="PANTHER" id="PTHR30336:SF4">
    <property type="entry name" value="ENVELOPE BIOGENESIS FACTOR ELYC"/>
    <property type="match status" value="1"/>
</dbReference>
<feature type="domain" description="DUF218" evidence="1">
    <location>
        <begin position="48"/>
        <end position="171"/>
    </location>
</feature>
<dbReference type="GO" id="GO:0000270">
    <property type="term" value="P:peptidoglycan metabolic process"/>
    <property type="evidence" value="ECO:0007669"/>
    <property type="project" value="TreeGrafter"/>
</dbReference>
<protein>
    <submittedName>
        <fullName evidence="2">YdcF family protein</fullName>
    </submittedName>
</protein>
<dbReference type="CDD" id="cd06259">
    <property type="entry name" value="YdcF-like"/>
    <property type="match status" value="1"/>
</dbReference>
<keyword evidence="3" id="KW-1185">Reference proteome</keyword>
<dbReference type="Proteomes" id="UP000287447">
    <property type="component" value="Unassembled WGS sequence"/>
</dbReference>
<sequence length="213" mass="23589">MRQSRRKPWRRKAILIVLAALAVAWTLGFVSFASTLPQGPPDESITTDAIVVFTGGSLRLEAGLRLLSAGKARKLFISGVHRGVDVEELKRVWKQAPNTVDCCIVLGYEADDTAGNARESADWVKSEGYKSIRLVTADYHMPRSLVEFRMLAPDVDVVPHAVHPTHVKTREWYKYPGTALLIAGEYTKTLVAAARVWVRRGLTAFFADGDTPK</sequence>
<organism evidence="2 3">
    <name type="scientific">Hwanghaeella grinnelliae</name>
    <dbReference type="NCBI Taxonomy" id="2500179"/>
    <lineage>
        <taxon>Bacteria</taxon>
        <taxon>Pseudomonadati</taxon>
        <taxon>Pseudomonadota</taxon>
        <taxon>Alphaproteobacteria</taxon>
        <taxon>Rhodospirillales</taxon>
        <taxon>Rhodospirillaceae</taxon>
        <taxon>Hwanghaeella</taxon>
    </lineage>
</organism>
<dbReference type="GO" id="GO:0005886">
    <property type="term" value="C:plasma membrane"/>
    <property type="evidence" value="ECO:0007669"/>
    <property type="project" value="TreeGrafter"/>
</dbReference>
<dbReference type="PANTHER" id="PTHR30336">
    <property type="entry name" value="INNER MEMBRANE PROTEIN, PROBABLE PERMEASE"/>
    <property type="match status" value="1"/>
</dbReference>
<reference evidence="3" key="1">
    <citation type="submission" date="2019-01" db="EMBL/GenBank/DDBJ databases">
        <title>Gri0909 isolated from a small marine red alga.</title>
        <authorList>
            <person name="Kim J."/>
            <person name="Jeong S.E."/>
            <person name="Jeon C.O."/>
        </authorList>
    </citation>
    <scope>NUCLEOTIDE SEQUENCE [LARGE SCALE GENOMIC DNA]</scope>
    <source>
        <strain evidence="3">Gri0909</strain>
    </source>
</reference>
<dbReference type="EMBL" id="SADE01000002">
    <property type="protein sequence ID" value="RVU36613.1"/>
    <property type="molecule type" value="Genomic_DNA"/>
</dbReference>
<dbReference type="GO" id="GO:0043164">
    <property type="term" value="P:Gram-negative-bacterium-type cell wall biogenesis"/>
    <property type="evidence" value="ECO:0007669"/>
    <property type="project" value="TreeGrafter"/>
</dbReference>
<dbReference type="OrthoDB" id="9812311at2"/>
<dbReference type="Pfam" id="PF02698">
    <property type="entry name" value="DUF218"/>
    <property type="match status" value="1"/>
</dbReference>
<dbReference type="InterPro" id="IPR051599">
    <property type="entry name" value="Cell_Envelope_Assoc"/>
</dbReference>
<dbReference type="AlphaFoldDB" id="A0A3S2Z9A1"/>
<evidence type="ECO:0000259" key="1">
    <source>
        <dbReference type="Pfam" id="PF02698"/>
    </source>
</evidence>